<accession>E6SF75</accession>
<evidence type="ECO:0000313" key="6">
    <source>
        <dbReference type="Proteomes" id="UP000008914"/>
    </source>
</evidence>
<dbReference type="RefSeq" id="WP_013494201.1">
    <property type="nucleotide sequence ID" value="NC_014830.1"/>
</dbReference>
<dbReference type="GO" id="GO:0016020">
    <property type="term" value="C:membrane"/>
    <property type="evidence" value="ECO:0007669"/>
    <property type="project" value="UniProtKB-SubCell"/>
</dbReference>
<gene>
    <name evidence="5" type="ordered locus">Intca_3409</name>
</gene>
<dbReference type="AlphaFoldDB" id="E6SF75"/>
<evidence type="ECO:0000256" key="2">
    <source>
        <dbReference type="ARBA" id="ARBA00022692"/>
    </source>
</evidence>
<keyword evidence="4" id="KW-0472">Membrane</keyword>
<dbReference type="STRING" id="710696.Intca_3409"/>
<dbReference type="HOGENOM" id="CLU_058421_1_3_11"/>
<organism evidence="5 6">
    <name type="scientific">Intrasporangium calvum (strain ATCC 23552 / DSM 43043 / JCM 3097 / NBRC 12989 / NCIMB 10167 / NRRL B-3866 / 7 KIP)</name>
    <dbReference type="NCBI Taxonomy" id="710696"/>
    <lineage>
        <taxon>Bacteria</taxon>
        <taxon>Bacillati</taxon>
        <taxon>Actinomycetota</taxon>
        <taxon>Actinomycetes</taxon>
        <taxon>Micrococcales</taxon>
        <taxon>Intrasporangiaceae</taxon>
        <taxon>Intrasporangium</taxon>
    </lineage>
</organism>
<dbReference type="EMBL" id="CP002343">
    <property type="protein sequence ID" value="ADU49889.1"/>
    <property type="molecule type" value="Genomic_DNA"/>
</dbReference>
<dbReference type="Pfam" id="PF07681">
    <property type="entry name" value="DoxX"/>
    <property type="match status" value="1"/>
</dbReference>
<dbReference type="Proteomes" id="UP000008914">
    <property type="component" value="Chromosome"/>
</dbReference>
<keyword evidence="2" id="KW-0812">Transmembrane</keyword>
<keyword evidence="3" id="KW-1133">Transmembrane helix</keyword>
<dbReference type="KEGG" id="ica:Intca_3409"/>
<comment type="subcellular location">
    <subcellularLocation>
        <location evidence="1">Membrane</location>
        <topology evidence="1">Multi-pass membrane protein</topology>
    </subcellularLocation>
</comment>
<sequence length="124" mass="12318">MSFAASAGDRLSRLALGATFAWLGYGAASDPGGRVVSAANLGLPNPEAAVRFNGAAMAVGGAALALGILPRAAALGLVASLVPTTIAGHAFWKESDPTARAMHRTQALKNLGLAGGLLAVAARR</sequence>
<dbReference type="InterPro" id="IPR032808">
    <property type="entry name" value="DoxX"/>
</dbReference>
<reference evidence="5 6" key="1">
    <citation type="journal article" date="2010" name="Stand. Genomic Sci.">
        <title>Complete genome sequence of Intrasporangium calvum type strain (7 KIP).</title>
        <authorList>
            <person name="Del Rio T.G."/>
            <person name="Chertkov O."/>
            <person name="Yasawong M."/>
            <person name="Lucas S."/>
            <person name="Deshpande S."/>
            <person name="Cheng J.F."/>
            <person name="Detter C."/>
            <person name="Tapia R."/>
            <person name="Han C."/>
            <person name="Goodwin L."/>
            <person name="Pitluck S."/>
            <person name="Liolios K."/>
            <person name="Ivanova N."/>
            <person name="Mavromatis K."/>
            <person name="Pati A."/>
            <person name="Chen A."/>
            <person name="Palaniappan K."/>
            <person name="Land M."/>
            <person name="Hauser L."/>
            <person name="Chang Y.J."/>
            <person name="Jeffries C.D."/>
            <person name="Rohde M."/>
            <person name="Pukall R."/>
            <person name="Sikorski J."/>
            <person name="Goker M."/>
            <person name="Woyke T."/>
            <person name="Bristow J."/>
            <person name="Eisen J.A."/>
            <person name="Markowitz V."/>
            <person name="Hugenholtz P."/>
            <person name="Kyrpides N.C."/>
            <person name="Klenk H.P."/>
            <person name="Lapidus A."/>
        </authorList>
    </citation>
    <scope>NUCLEOTIDE SEQUENCE [LARGE SCALE GENOMIC DNA]</scope>
    <source>
        <strain evidence="6">ATCC 23552 / DSM 43043 / JCM 3097 / NBRC 12989 / 7 KIP</strain>
    </source>
</reference>
<keyword evidence="6" id="KW-1185">Reference proteome</keyword>
<evidence type="ECO:0000256" key="4">
    <source>
        <dbReference type="ARBA" id="ARBA00023136"/>
    </source>
</evidence>
<protein>
    <submittedName>
        <fullName evidence="5">DoxX family protein</fullName>
    </submittedName>
</protein>
<dbReference type="OrthoDB" id="329282at2"/>
<evidence type="ECO:0000256" key="3">
    <source>
        <dbReference type="ARBA" id="ARBA00022989"/>
    </source>
</evidence>
<proteinExistence type="predicted"/>
<evidence type="ECO:0000256" key="1">
    <source>
        <dbReference type="ARBA" id="ARBA00004141"/>
    </source>
</evidence>
<dbReference type="eggNOG" id="COG2259">
    <property type="taxonomic scope" value="Bacteria"/>
</dbReference>
<name>E6SF75_INTC7</name>
<evidence type="ECO:0000313" key="5">
    <source>
        <dbReference type="EMBL" id="ADU49889.1"/>
    </source>
</evidence>